<evidence type="ECO:0000313" key="2">
    <source>
        <dbReference type="EMBL" id="MCH83597.1"/>
    </source>
</evidence>
<accession>A0A392M7Y3</accession>
<feature type="compositionally biased region" description="Polar residues" evidence="1">
    <location>
        <begin position="1"/>
        <end position="17"/>
    </location>
</feature>
<comment type="caution">
    <text evidence="2">The sequence shown here is derived from an EMBL/GenBank/DDBJ whole genome shotgun (WGS) entry which is preliminary data.</text>
</comment>
<dbReference type="Proteomes" id="UP000265520">
    <property type="component" value="Unassembled WGS sequence"/>
</dbReference>
<name>A0A392M7Y3_9FABA</name>
<organism evidence="2 3">
    <name type="scientific">Trifolium medium</name>
    <dbReference type="NCBI Taxonomy" id="97028"/>
    <lineage>
        <taxon>Eukaryota</taxon>
        <taxon>Viridiplantae</taxon>
        <taxon>Streptophyta</taxon>
        <taxon>Embryophyta</taxon>
        <taxon>Tracheophyta</taxon>
        <taxon>Spermatophyta</taxon>
        <taxon>Magnoliopsida</taxon>
        <taxon>eudicotyledons</taxon>
        <taxon>Gunneridae</taxon>
        <taxon>Pentapetalae</taxon>
        <taxon>rosids</taxon>
        <taxon>fabids</taxon>
        <taxon>Fabales</taxon>
        <taxon>Fabaceae</taxon>
        <taxon>Papilionoideae</taxon>
        <taxon>50 kb inversion clade</taxon>
        <taxon>NPAAA clade</taxon>
        <taxon>Hologalegina</taxon>
        <taxon>IRL clade</taxon>
        <taxon>Trifolieae</taxon>
        <taxon>Trifolium</taxon>
    </lineage>
</organism>
<feature type="non-terminal residue" evidence="2">
    <location>
        <position position="1"/>
    </location>
</feature>
<reference evidence="2 3" key="1">
    <citation type="journal article" date="2018" name="Front. Plant Sci.">
        <title>Red Clover (Trifolium pratense) and Zigzag Clover (T. medium) - A Picture of Genomic Similarities and Differences.</title>
        <authorList>
            <person name="Dluhosova J."/>
            <person name="Istvanek J."/>
            <person name="Nedelnik J."/>
            <person name="Repkova J."/>
        </authorList>
    </citation>
    <scope>NUCLEOTIDE SEQUENCE [LARGE SCALE GENOMIC DNA]</scope>
    <source>
        <strain evidence="3">cv. 10/8</strain>
        <tissue evidence="2">Leaf</tissue>
    </source>
</reference>
<feature type="region of interest" description="Disordered" evidence="1">
    <location>
        <begin position="1"/>
        <end position="21"/>
    </location>
</feature>
<evidence type="ECO:0000313" key="3">
    <source>
        <dbReference type="Proteomes" id="UP000265520"/>
    </source>
</evidence>
<dbReference type="EMBL" id="LXQA010005454">
    <property type="protein sequence ID" value="MCH83597.1"/>
    <property type="molecule type" value="Genomic_DNA"/>
</dbReference>
<gene>
    <name evidence="2" type="ORF">A2U01_0004423</name>
</gene>
<keyword evidence="3" id="KW-1185">Reference proteome</keyword>
<sequence>SLSLEHANSQADWNSSPPLHLQPRSEVEDVVGATCCVVPIKDLVEESGQ</sequence>
<evidence type="ECO:0000256" key="1">
    <source>
        <dbReference type="SAM" id="MobiDB-lite"/>
    </source>
</evidence>
<protein>
    <submittedName>
        <fullName evidence="2">Uncharacterized protein</fullName>
    </submittedName>
</protein>
<dbReference type="AlphaFoldDB" id="A0A392M7Y3"/>
<proteinExistence type="predicted"/>